<comment type="subunit">
    <text evidence="4">Homodimer.</text>
</comment>
<comment type="similarity">
    <text evidence="1 4 7">Belongs to the tRNA pseudouridine synthase TruA family.</text>
</comment>
<sequence>MKKFYYLIHIQYMGYRYHGWLKQPGLKTIEFMIEKTTKFILGHTDFKILGTSRTDAKVSANHSAFELFVNDPLDTNQLFMDFNQNLPNDIKVIKIEEKDKNFNIINAPRIKEYLYLFSFGEKSHPFSAPLISSFQYDLDLDLMKKGALLFKGKHNFIKYCTKPKPGTKFKREILVSKIKKNTIFKANFFPDKTYAYHIHSAGFLRYQVRLIMGQLLSLGRGEIRLGDIKESLEGKDNRPLRHIAPSSGLVLHKINFDS</sequence>
<reference evidence="10" key="1">
    <citation type="submission" date="2016-10" db="EMBL/GenBank/DDBJ databases">
        <authorList>
            <person name="Varghese N."/>
            <person name="Submissions S."/>
        </authorList>
    </citation>
    <scope>NUCLEOTIDE SEQUENCE [LARGE SCALE GENOMIC DNA]</scope>
    <source>
        <strain evidence="10">DSM 3384</strain>
    </source>
</reference>
<dbReference type="EC" id="5.4.99.12" evidence="4"/>
<evidence type="ECO:0000259" key="8">
    <source>
        <dbReference type="Pfam" id="PF01416"/>
    </source>
</evidence>
<dbReference type="HAMAP" id="MF_00171">
    <property type="entry name" value="TruA"/>
    <property type="match status" value="1"/>
</dbReference>
<gene>
    <name evidence="4" type="primary">truA</name>
    <name evidence="9" type="ORF">SAMN04487931_11112</name>
</gene>
<dbReference type="PIRSF" id="PIRSF001430">
    <property type="entry name" value="tRNA_psdUrid_synth"/>
    <property type="match status" value="1"/>
</dbReference>
<dbReference type="RefSeq" id="WP_014955887.1">
    <property type="nucleotide sequence ID" value="NZ_FNLL01000011.1"/>
</dbReference>
<name>A0A1H2J7R8_9BACT</name>
<protein>
    <recommendedName>
        <fullName evidence="4">tRNA pseudouridine synthase A</fullName>
        <ecNumber evidence="4">5.4.99.12</ecNumber>
    </recommendedName>
    <alternativeName>
        <fullName evidence="4">tRNA pseudouridine(38-40) synthase</fullName>
    </alternativeName>
    <alternativeName>
        <fullName evidence="4">tRNA pseudouridylate synthase I</fullName>
    </alternativeName>
    <alternativeName>
        <fullName evidence="4">tRNA-uridine isomerase I</fullName>
    </alternativeName>
</protein>
<dbReference type="Gene3D" id="3.30.70.580">
    <property type="entry name" value="Pseudouridine synthase I, catalytic domain, N-terminal subdomain"/>
    <property type="match status" value="1"/>
</dbReference>
<dbReference type="InterPro" id="IPR020103">
    <property type="entry name" value="PsdUridine_synth_cat_dom_sf"/>
</dbReference>
<feature type="domain" description="Pseudouridine synthase I TruA alpha/beta" evidence="8">
    <location>
        <begin position="149"/>
        <end position="257"/>
    </location>
</feature>
<feature type="binding site" evidence="4 6">
    <location>
        <position position="113"/>
    </location>
    <ligand>
        <name>substrate</name>
    </ligand>
</feature>
<keyword evidence="10" id="KW-1185">Reference proteome</keyword>
<evidence type="ECO:0000256" key="2">
    <source>
        <dbReference type="ARBA" id="ARBA00022694"/>
    </source>
</evidence>
<evidence type="ECO:0000313" key="10">
    <source>
        <dbReference type="Proteomes" id="UP000199608"/>
    </source>
</evidence>
<feature type="active site" description="Nucleophile" evidence="4 5">
    <location>
        <position position="55"/>
    </location>
</feature>
<comment type="function">
    <text evidence="4">Formation of pseudouridine at positions 38, 39 and 40 in the anticodon stem and loop of transfer RNAs.</text>
</comment>
<evidence type="ECO:0000256" key="1">
    <source>
        <dbReference type="ARBA" id="ARBA00009375"/>
    </source>
</evidence>
<dbReference type="InterPro" id="IPR001406">
    <property type="entry name" value="PsdUridine_synth_TruA"/>
</dbReference>
<evidence type="ECO:0000256" key="7">
    <source>
        <dbReference type="RuleBase" id="RU003792"/>
    </source>
</evidence>
<dbReference type="GO" id="GO:0031119">
    <property type="term" value="P:tRNA pseudouridine synthesis"/>
    <property type="evidence" value="ECO:0007669"/>
    <property type="project" value="UniProtKB-UniRule"/>
</dbReference>
<dbReference type="GO" id="GO:0160147">
    <property type="term" value="F:tRNA pseudouridine(38-40) synthase activity"/>
    <property type="evidence" value="ECO:0007669"/>
    <property type="project" value="UniProtKB-EC"/>
</dbReference>
<evidence type="ECO:0000313" key="9">
    <source>
        <dbReference type="EMBL" id="SDU52352.1"/>
    </source>
</evidence>
<dbReference type="SUPFAM" id="SSF55120">
    <property type="entry name" value="Pseudouridine synthase"/>
    <property type="match status" value="1"/>
</dbReference>
<keyword evidence="3 4" id="KW-0413">Isomerase</keyword>
<dbReference type="Pfam" id="PF01416">
    <property type="entry name" value="PseudoU_synth_1"/>
    <property type="match status" value="1"/>
</dbReference>
<dbReference type="Proteomes" id="UP000199608">
    <property type="component" value="Unassembled WGS sequence"/>
</dbReference>
<dbReference type="AlphaFoldDB" id="A0A1H2J7R8"/>
<evidence type="ECO:0000256" key="6">
    <source>
        <dbReference type="PIRSR" id="PIRSR001430-2"/>
    </source>
</evidence>
<keyword evidence="2 4" id="KW-0819">tRNA processing</keyword>
<dbReference type="GO" id="GO:0003723">
    <property type="term" value="F:RNA binding"/>
    <property type="evidence" value="ECO:0007669"/>
    <property type="project" value="InterPro"/>
</dbReference>
<dbReference type="PANTHER" id="PTHR11142">
    <property type="entry name" value="PSEUDOURIDYLATE SYNTHASE"/>
    <property type="match status" value="1"/>
</dbReference>
<dbReference type="InterPro" id="IPR020097">
    <property type="entry name" value="PsdUridine_synth_TruA_a/b_dom"/>
</dbReference>
<dbReference type="InterPro" id="IPR020095">
    <property type="entry name" value="PsdUridine_synth_TruA_C"/>
</dbReference>
<accession>A0A1H2J7R8</accession>
<dbReference type="EMBL" id="FNLL01000011">
    <property type="protein sequence ID" value="SDU52352.1"/>
    <property type="molecule type" value="Genomic_DNA"/>
</dbReference>
<organism evidence="9 10">
    <name type="scientific">Desulfobacula phenolica</name>
    <dbReference type="NCBI Taxonomy" id="90732"/>
    <lineage>
        <taxon>Bacteria</taxon>
        <taxon>Pseudomonadati</taxon>
        <taxon>Thermodesulfobacteriota</taxon>
        <taxon>Desulfobacteria</taxon>
        <taxon>Desulfobacterales</taxon>
        <taxon>Desulfobacteraceae</taxon>
        <taxon>Desulfobacula</taxon>
    </lineage>
</organism>
<dbReference type="Gene3D" id="3.30.70.660">
    <property type="entry name" value="Pseudouridine synthase I, catalytic domain, C-terminal subdomain"/>
    <property type="match status" value="1"/>
</dbReference>
<comment type="catalytic activity">
    <reaction evidence="4 7">
        <text>uridine(38/39/40) in tRNA = pseudouridine(38/39/40) in tRNA</text>
        <dbReference type="Rhea" id="RHEA:22376"/>
        <dbReference type="Rhea" id="RHEA-COMP:10085"/>
        <dbReference type="Rhea" id="RHEA-COMP:10087"/>
        <dbReference type="ChEBI" id="CHEBI:65314"/>
        <dbReference type="ChEBI" id="CHEBI:65315"/>
        <dbReference type="EC" id="5.4.99.12"/>
    </reaction>
</comment>
<evidence type="ECO:0000256" key="3">
    <source>
        <dbReference type="ARBA" id="ARBA00023235"/>
    </source>
</evidence>
<comment type="caution">
    <text evidence="4">Lacks conserved residue(s) required for the propagation of feature annotation.</text>
</comment>
<dbReference type="InterPro" id="IPR020094">
    <property type="entry name" value="TruA/RsuA/RluB/E/F_N"/>
</dbReference>
<dbReference type="PANTHER" id="PTHR11142:SF0">
    <property type="entry name" value="TRNA PSEUDOURIDINE SYNTHASE-LIKE 1"/>
    <property type="match status" value="1"/>
</dbReference>
<evidence type="ECO:0000256" key="4">
    <source>
        <dbReference type="HAMAP-Rule" id="MF_00171"/>
    </source>
</evidence>
<evidence type="ECO:0000256" key="5">
    <source>
        <dbReference type="PIRSR" id="PIRSR001430-1"/>
    </source>
</evidence>
<proteinExistence type="inferred from homology"/>